<evidence type="ECO:0000259" key="4">
    <source>
        <dbReference type="Pfam" id="PF00669"/>
    </source>
</evidence>
<sequence>MNAMRVTQSMLSQNMIRNLSTSYNRLEKLQNQLLTQKKITRPSDDPVVAMLGLSYRTDVNRIEQYQRNIGEVTNWLDTTDAALEEAVQVLQRIRELTVQAANGTYEENQRGFIGKEIEQLKEQLLLIGDTDIAGKYIFNGSKTNVRPNGTFATGDIEIEVFNGIRMKVNTDGQALFDDLFEDTGVLQRLINDLNNPAVPDDQLDDYIGEVQSVIDRFLAERANIGAKQNRVELMEDRLSKQEVFAKDVLSANEDVDVEKVIVELTTQESVHRAALAVGARIIQPTLVDFLN</sequence>
<evidence type="ECO:0000256" key="3">
    <source>
        <dbReference type="ARBA" id="ARBA00023143"/>
    </source>
</evidence>
<comment type="caution">
    <text evidence="6">The sequence shown here is derived from an EMBL/GenBank/DDBJ whole genome shotgun (WGS) entry which is preliminary data.</text>
</comment>
<reference evidence="6 7" key="1">
    <citation type="submission" date="2016-01" db="EMBL/GenBank/DDBJ databases">
        <title>Draft Genome Sequences of Seven Thermophilic Sporeformers Isolated from Foods.</title>
        <authorList>
            <person name="Berendsen E.M."/>
            <person name="Wells-Bennik M.H."/>
            <person name="Krawcyk A.O."/>
            <person name="De Jong A."/>
            <person name="Holsappel S."/>
            <person name="Eijlander R.T."/>
            <person name="Kuipers O.P."/>
        </authorList>
    </citation>
    <scope>NUCLEOTIDE SEQUENCE [LARGE SCALE GENOMIC DNA]</scope>
    <source>
        <strain evidence="6 7">B4135</strain>
    </source>
</reference>
<dbReference type="InterPro" id="IPR001029">
    <property type="entry name" value="Flagellin_N"/>
</dbReference>
<accession>A0A150MD33</accession>
<evidence type="ECO:0008006" key="8">
    <source>
        <dbReference type="Google" id="ProtNLM"/>
    </source>
</evidence>
<dbReference type="NCBIfam" id="TIGR02550">
    <property type="entry name" value="flagell_flgL"/>
    <property type="match status" value="1"/>
</dbReference>
<dbReference type="PANTHER" id="PTHR42792:SF1">
    <property type="entry name" value="FLAGELLAR HOOK-ASSOCIATED PROTEIN 3"/>
    <property type="match status" value="1"/>
</dbReference>
<name>A0A150MD33_9BACI</name>
<dbReference type="SUPFAM" id="SSF64518">
    <property type="entry name" value="Phase 1 flagellin"/>
    <property type="match status" value="1"/>
</dbReference>
<evidence type="ECO:0000256" key="2">
    <source>
        <dbReference type="ARBA" id="ARBA00005709"/>
    </source>
</evidence>
<dbReference type="PANTHER" id="PTHR42792">
    <property type="entry name" value="FLAGELLIN"/>
    <property type="match status" value="1"/>
</dbReference>
<dbReference type="AlphaFoldDB" id="A0A150MD33"/>
<organism evidence="6 7">
    <name type="scientific">Caldibacillus debilis</name>
    <dbReference type="NCBI Taxonomy" id="301148"/>
    <lineage>
        <taxon>Bacteria</taxon>
        <taxon>Bacillati</taxon>
        <taxon>Bacillota</taxon>
        <taxon>Bacilli</taxon>
        <taxon>Bacillales</taxon>
        <taxon>Bacillaceae</taxon>
        <taxon>Caldibacillus</taxon>
    </lineage>
</organism>
<keyword evidence="3" id="KW-0975">Bacterial flagellum</keyword>
<evidence type="ECO:0000313" key="6">
    <source>
        <dbReference type="EMBL" id="KYD22159.1"/>
    </source>
</evidence>
<gene>
    <name evidence="6" type="ORF">B4135_1504</name>
</gene>
<dbReference type="Pfam" id="PF00700">
    <property type="entry name" value="Flagellin_C"/>
    <property type="match status" value="1"/>
</dbReference>
<dbReference type="EMBL" id="LQYT01000013">
    <property type="protein sequence ID" value="KYD22159.1"/>
    <property type="molecule type" value="Genomic_DNA"/>
</dbReference>
<dbReference type="Proteomes" id="UP000075683">
    <property type="component" value="Unassembled WGS sequence"/>
</dbReference>
<feature type="domain" description="Flagellin N-terminal" evidence="4">
    <location>
        <begin position="8"/>
        <end position="143"/>
    </location>
</feature>
<proteinExistence type="inferred from homology"/>
<dbReference type="STRING" id="301148.B4135_1504"/>
<dbReference type="InterPro" id="IPR046358">
    <property type="entry name" value="Flagellin_C"/>
</dbReference>
<dbReference type="GO" id="GO:0071973">
    <property type="term" value="P:bacterial-type flagellum-dependent cell motility"/>
    <property type="evidence" value="ECO:0007669"/>
    <property type="project" value="InterPro"/>
</dbReference>
<dbReference type="InterPro" id="IPR013384">
    <property type="entry name" value="Flagell_FlgL"/>
</dbReference>
<dbReference type="PATRIC" id="fig|301148.3.peg.911"/>
<feature type="domain" description="Flagellin C-terminal" evidence="5">
    <location>
        <begin position="210"/>
        <end position="289"/>
    </location>
</feature>
<dbReference type="Gene3D" id="1.20.1330.10">
    <property type="entry name" value="f41 fragment of flagellin, N-terminal domain"/>
    <property type="match status" value="1"/>
</dbReference>
<dbReference type="GO" id="GO:0009424">
    <property type="term" value="C:bacterial-type flagellum hook"/>
    <property type="evidence" value="ECO:0007669"/>
    <property type="project" value="InterPro"/>
</dbReference>
<dbReference type="GO" id="GO:0005198">
    <property type="term" value="F:structural molecule activity"/>
    <property type="evidence" value="ECO:0007669"/>
    <property type="project" value="InterPro"/>
</dbReference>
<dbReference type="InterPro" id="IPR001492">
    <property type="entry name" value="Flagellin"/>
</dbReference>
<dbReference type="Pfam" id="PF00669">
    <property type="entry name" value="Flagellin_N"/>
    <property type="match status" value="1"/>
</dbReference>
<protein>
    <recommendedName>
        <fullName evidence="8">Flagellar hook-associated protein FlgL</fullName>
    </recommendedName>
</protein>
<evidence type="ECO:0000313" key="7">
    <source>
        <dbReference type="Proteomes" id="UP000075683"/>
    </source>
</evidence>
<comment type="similarity">
    <text evidence="2">Belongs to the bacterial flagellin family.</text>
</comment>
<evidence type="ECO:0000259" key="5">
    <source>
        <dbReference type="Pfam" id="PF00700"/>
    </source>
</evidence>
<comment type="subcellular location">
    <subcellularLocation>
        <location evidence="1">Bacterial flagellum</location>
    </subcellularLocation>
</comment>
<evidence type="ECO:0000256" key="1">
    <source>
        <dbReference type="ARBA" id="ARBA00004365"/>
    </source>
</evidence>